<name>A0A1U9YPN6_9BACL</name>
<organism evidence="1 2">
    <name type="scientific">Paenibacillus larvae subsp. pulvifaciens</name>
    <dbReference type="NCBI Taxonomy" id="1477"/>
    <lineage>
        <taxon>Bacteria</taxon>
        <taxon>Bacillati</taxon>
        <taxon>Bacillota</taxon>
        <taxon>Bacilli</taxon>
        <taxon>Bacillales</taxon>
        <taxon>Paenibacillaceae</taxon>
        <taxon>Paenibacillus</taxon>
    </lineage>
</organism>
<dbReference type="Proteomes" id="UP000192727">
    <property type="component" value="Chromosome"/>
</dbReference>
<reference evidence="1 2" key="1">
    <citation type="submission" date="2017-03" db="EMBL/GenBank/DDBJ databases">
        <title>Paenibacillus larvae genome sequencing.</title>
        <authorList>
            <person name="Dingman D.W."/>
        </authorList>
    </citation>
    <scope>NUCLEOTIDE SEQUENCE [LARGE SCALE GENOMIC DNA]</scope>
    <source>
        <strain evidence="1 2">SAG 10367</strain>
    </source>
</reference>
<evidence type="ECO:0000313" key="2">
    <source>
        <dbReference type="Proteomes" id="UP000192727"/>
    </source>
</evidence>
<gene>
    <name evidence="1" type="ORF">B7C51_13970</name>
</gene>
<dbReference type="EMBL" id="CP020557">
    <property type="protein sequence ID" value="ARF68670.1"/>
    <property type="molecule type" value="Genomic_DNA"/>
</dbReference>
<evidence type="ECO:0000313" key="1">
    <source>
        <dbReference type="EMBL" id="ARF68670.1"/>
    </source>
</evidence>
<proteinExistence type="predicted"/>
<protein>
    <submittedName>
        <fullName evidence="1">Uncharacterized protein</fullName>
    </submittedName>
</protein>
<sequence>MPDSLCWKGVQAVRHFAYSIVTMGTGHPLCSTSMGAREGVRVYLTGEPIFSGLNGPDADYFEKMLLNHLQSSFKIIIIIIVVST</sequence>
<accession>A0A1U9YPN6</accession>
<dbReference type="AlphaFoldDB" id="A0A1U9YPN6"/>